<protein>
    <recommendedName>
        <fullName evidence="2">SPOR domain-containing protein</fullName>
    </recommendedName>
</protein>
<dbReference type="OrthoDB" id="7596997at2"/>
<accession>A0A418YM25</accession>
<feature type="domain" description="SPOR" evidence="2">
    <location>
        <begin position="74"/>
        <end position="156"/>
    </location>
</feature>
<evidence type="ECO:0000313" key="4">
    <source>
        <dbReference type="Proteomes" id="UP000283469"/>
    </source>
</evidence>
<dbReference type="PROSITE" id="PS51724">
    <property type="entry name" value="SPOR"/>
    <property type="match status" value="1"/>
</dbReference>
<dbReference type="Proteomes" id="UP000283469">
    <property type="component" value="Unassembled WGS sequence"/>
</dbReference>
<dbReference type="EMBL" id="QVRA01000032">
    <property type="protein sequence ID" value="RJG52158.1"/>
    <property type="molecule type" value="Genomic_DNA"/>
</dbReference>
<dbReference type="Gene3D" id="3.30.70.1070">
    <property type="entry name" value="Sporulation related repeat"/>
    <property type="match status" value="1"/>
</dbReference>
<dbReference type="GO" id="GO:0042834">
    <property type="term" value="F:peptidoglycan binding"/>
    <property type="evidence" value="ECO:0007669"/>
    <property type="project" value="InterPro"/>
</dbReference>
<organism evidence="3 4">
    <name type="scientific">Sphingobium terrigena</name>
    <dbReference type="NCBI Taxonomy" id="2304063"/>
    <lineage>
        <taxon>Bacteria</taxon>
        <taxon>Pseudomonadati</taxon>
        <taxon>Pseudomonadota</taxon>
        <taxon>Alphaproteobacteria</taxon>
        <taxon>Sphingomonadales</taxon>
        <taxon>Sphingomonadaceae</taxon>
        <taxon>Sphingobium</taxon>
    </lineage>
</organism>
<dbReference type="RefSeq" id="WP_119749945.1">
    <property type="nucleotide sequence ID" value="NZ_QVRA01000032.1"/>
</dbReference>
<dbReference type="InterPro" id="IPR007730">
    <property type="entry name" value="SPOR-like_dom"/>
</dbReference>
<reference evidence="3 4" key="1">
    <citation type="submission" date="2018-08" db="EMBL/GenBank/DDBJ databases">
        <title>Sphingobium sp. EO9.</title>
        <authorList>
            <person name="Park Y."/>
            <person name="Kim K.H."/>
            <person name="Jeon C.O."/>
        </authorList>
    </citation>
    <scope>NUCLEOTIDE SEQUENCE [LARGE SCALE GENOMIC DNA]</scope>
    <source>
        <strain evidence="3 4">EO9</strain>
    </source>
</reference>
<dbReference type="SUPFAM" id="SSF110997">
    <property type="entry name" value="Sporulation related repeat"/>
    <property type="match status" value="1"/>
</dbReference>
<evidence type="ECO:0000256" key="1">
    <source>
        <dbReference type="SAM" id="MobiDB-lite"/>
    </source>
</evidence>
<comment type="caution">
    <text evidence="3">The sequence shown here is derived from an EMBL/GenBank/DDBJ whole genome shotgun (WGS) entry which is preliminary data.</text>
</comment>
<keyword evidence="4" id="KW-1185">Reference proteome</keyword>
<dbReference type="Pfam" id="PF05036">
    <property type="entry name" value="SPOR"/>
    <property type="match status" value="1"/>
</dbReference>
<name>A0A418YM25_9SPHN</name>
<sequence>MSWRDGLRKGRSHLLFALVLAAGGLLVVNIEDETLKQETNSKLHPGASSAESSVRPNETPRPVSKAATHPMPLASDVRHIYVQIGAYQSKARAAREGRQALRELGDPAGLSVRIEAFRKFYRLQLGPLTKHDAMPLCQRLVSQRRECQLVRGDRKTSSSPDS</sequence>
<proteinExistence type="predicted"/>
<evidence type="ECO:0000313" key="3">
    <source>
        <dbReference type="EMBL" id="RJG52158.1"/>
    </source>
</evidence>
<evidence type="ECO:0000259" key="2">
    <source>
        <dbReference type="PROSITE" id="PS51724"/>
    </source>
</evidence>
<dbReference type="InterPro" id="IPR036680">
    <property type="entry name" value="SPOR-like_sf"/>
</dbReference>
<dbReference type="AlphaFoldDB" id="A0A418YM25"/>
<gene>
    <name evidence="3" type="ORF">D0Z70_21380</name>
</gene>
<feature type="region of interest" description="Disordered" evidence="1">
    <location>
        <begin position="38"/>
        <end position="70"/>
    </location>
</feature>